<accession>A0A1L9TFR5</accession>
<dbReference type="GeneID" id="63763266"/>
<dbReference type="RefSeq" id="XP_040702058.1">
    <property type="nucleotide sequence ID" value="XM_040847193.1"/>
</dbReference>
<dbReference type="AlphaFoldDB" id="A0A1L9TFR5"/>
<dbReference type="InterPro" id="IPR051610">
    <property type="entry name" value="GPI/OXD"/>
</dbReference>
<protein>
    <recommendedName>
        <fullName evidence="2">Cupin type-2 domain-containing protein</fullName>
    </recommendedName>
</protein>
<dbReference type="EMBL" id="KV878587">
    <property type="protein sequence ID" value="OJJ58252.1"/>
    <property type="molecule type" value="Genomic_DNA"/>
</dbReference>
<dbReference type="GO" id="GO:0046872">
    <property type="term" value="F:metal ion binding"/>
    <property type="evidence" value="ECO:0007669"/>
    <property type="project" value="UniProtKB-KW"/>
</dbReference>
<reference evidence="4" key="1">
    <citation type="journal article" date="2017" name="Genome Biol.">
        <title>Comparative genomics reveals high biological diversity and specific adaptations in the industrially and medically important fungal genus Aspergillus.</title>
        <authorList>
            <person name="de Vries R.P."/>
            <person name="Riley R."/>
            <person name="Wiebenga A."/>
            <person name="Aguilar-Osorio G."/>
            <person name="Amillis S."/>
            <person name="Uchima C.A."/>
            <person name="Anderluh G."/>
            <person name="Asadollahi M."/>
            <person name="Askin M."/>
            <person name="Barry K."/>
            <person name="Battaglia E."/>
            <person name="Bayram O."/>
            <person name="Benocci T."/>
            <person name="Braus-Stromeyer S.A."/>
            <person name="Caldana C."/>
            <person name="Canovas D."/>
            <person name="Cerqueira G.C."/>
            <person name="Chen F."/>
            <person name="Chen W."/>
            <person name="Choi C."/>
            <person name="Clum A."/>
            <person name="Dos Santos R.A."/>
            <person name="Damasio A.R."/>
            <person name="Diallinas G."/>
            <person name="Emri T."/>
            <person name="Fekete E."/>
            <person name="Flipphi M."/>
            <person name="Freyberg S."/>
            <person name="Gallo A."/>
            <person name="Gournas C."/>
            <person name="Habgood R."/>
            <person name="Hainaut M."/>
            <person name="Harispe M.L."/>
            <person name="Henrissat B."/>
            <person name="Hilden K.S."/>
            <person name="Hope R."/>
            <person name="Hossain A."/>
            <person name="Karabika E."/>
            <person name="Karaffa L."/>
            <person name="Karanyi Z."/>
            <person name="Krasevec N."/>
            <person name="Kuo A."/>
            <person name="Kusch H."/>
            <person name="LaButti K."/>
            <person name="Lagendijk E.L."/>
            <person name="Lapidus A."/>
            <person name="Levasseur A."/>
            <person name="Lindquist E."/>
            <person name="Lipzen A."/>
            <person name="Logrieco A.F."/>
            <person name="MacCabe A."/>
            <person name="Maekelae M.R."/>
            <person name="Malavazi I."/>
            <person name="Melin P."/>
            <person name="Meyer V."/>
            <person name="Mielnichuk N."/>
            <person name="Miskei M."/>
            <person name="Molnar A.P."/>
            <person name="Mule G."/>
            <person name="Ngan C.Y."/>
            <person name="Orejas M."/>
            <person name="Orosz E."/>
            <person name="Ouedraogo J.P."/>
            <person name="Overkamp K.M."/>
            <person name="Park H.-S."/>
            <person name="Perrone G."/>
            <person name="Piumi F."/>
            <person name="Punt P.J."/>
            <person name="Ram A.F."/>
            <person name="Ramon A."/>
            <person name="Rauscher S."/>
            <person name="Record E."/>
            <person name="Riano-Pachon D.M."/>
            <person name="Robert V."/>
            <person name="Roehrig J."/>
            <person name="Ruller R."/>
            <person name="Salamov A."/>
            <person name="Salih N.S."/>
            <person name="Samson R.A."/>
            <person name="Sandor E."/>
            <person name="Sanguinetti M."/>
            <person name="Schuetze T."/>
            <person name="Sepcic K."/>
            <person name="Shelest E."/>
            <person name="Sherlock G."/>
            <person name="Sophianopoulou V."/>
            <person name="Squina F.M."/>
            <person name="Sun H."/>
            <person name="Susca A."/>
            <person name="Todd R.B."/>
            <person name="Tsang A."/>
            <person name="Unkles S.E."/>
            <person name="van de Wiele N."/>
            <person name="van Rossen-Uffink D."/>
            <person name="Oliveira J.V."/>
            <person name="Vesth T.C."/>
            <person name="Visser J."/>
            <person name="Yu J.-H."/>
            <person name="Zhou M."/>
            <person name="Andersen M.R."/>
            <person name="Archer D.B."/>
            <person name="Baker S.E."/>
            <person name="Benoit I."/>
            <person name="Brakhage A.A."/>
            <person name="Braus G.H."/>
            <person name="Fischer R."/>
            <person name="Frisvad J.C."/>
            <person name="Goldman G.H."/>
            <person name="Houbraken J."/>
            <person name="Oakley B."/>
            <person name="Pocsi I."/>
            <person name="Scazzocchio C."/>
            <person name="Seiboth B."/>
            <person name="vanKuyk P.A."/>
            <person name="Wortman J."/>
            <person name="Dyer P.S."/>
            <person name="Grigoriev I.V."/>
        </authorList>
    </citation>
    <scope>NUCLEOTIDE SEQUENCE [LARGE SCALE GENOMIC DNA]</scope>
    <source>
        <strain evidence="4">CBS 593.65</strain>
    </source>
</reference>
<dbReference type="PANTHER" id="PTHR35848">
    <property type="entry name" value="OXALATE-BINDING PROTEIN"/>
    <property type="match status" value="1"/>
</dbReference>
<evidence type="ECO:0000313" key="4">
    <source>
        <dbReference type="Proteomes" id="UP000184356"/>
    </source>
</evidence>
<dbReference type="PANTHER" id="PTHR35848:SF6">
    <property type="entry name" value="CUPIN TYPE-2 DOMAIN-CONTAINING PROTEIN"/>
    <property type="match status" value="1"/>
</dbReference>
<sequence>MRQPTETTPIILPGQQITSQSPESFPSPSNGHITWRTLLSTPQTPSSDMCAGLATCPPRTGYLACHRHTQAEIYYITSGSGVVVIDGAEHVVSKGTVVFIPGDAEHGVRNEAGEPLEWFYVFPTAGFGDVVYRFSPGGEEKAKL</sequence>
<dbReference type="Proteomes" id="UP000184356">
    <property type="component" value="Unassembled WGS sequence"/>
</dbReference>
<feature type="domain" description="Cupin type-2" evidence="2">
    <location>
        <begin position="54"/>
        <end position="122"/>
    </location>
</feature>
<organism evidence="3 4">
    <name type="scientific">Aspergillus sydowii CBS 593.65</name>
    <dbReference type="NCBI Taxonomy" id="1036612"/>
    <lineage>
        <taxon>Eukaryota</taxon>
        <taxon>Fungi</taxon>
        <taxon>Dikarya</taxon>
        <taxon>Ascomycota</taxon>
        <taxon>Pezizomycotina</taxon>
        <taxon>Eurotiomycetes</taxon>
        <taxon>Eurotiomycetidae</taxon>
        <taxon>Eurotiales</taxon>
        <taxon>Aspergillaceae</taxon>
        <taxon>Aspergillus</taxon>
        <taxon>Aspergillus subgen. Nidulantes</taxon>
    </lineage>
</organism>
<evidence type="ECO:0000259" key="2">
    <source>
        <dbReference type="Pfam" id="PF07883"/>
    </source>
</evidence>
<proteinExistence type="predicted"/>
<keyword evidence="1" id="KW-0479">Metal-binding</keyword>
<name>A0A1L9TFR5_9EURO</name>
<keyword evidence="4" id="KW-1185">Reference proteome</keyword>
<gene>
    <name evidence="3" type="ORF">ASPSYDRAFT_46287</name>
</gene>
<dbReference type="InterPro" id="IPR014710">
    <property type="entry name" value="RmlC-like_jellyroll"/>
</dbReference>
<dbReference type="Pfam" id="PF07883">
    <property type="entry name" value="Cupin_2"/>
    <property type="match status" value="1"/>
</dbReference>
<dbReference type="InterPro" id="IPR013096">
    <property type="entry name" value="Cupin_2"/>
</dbReference>
<dbReference type="VEuPathDB" id="FungiDB:ASPSYDRAFT_46287"/>
<dbReference type="OrthoDB" id="445803at2759"/>
<evidence type="ECO:0000256" key="1">
    <source>
        <dbReference type="ARBA" id="ARBA00022723"/>
    </source>
</evidence>
<evidence type="ECO:0000313" key="3">
    <source>
        <dbReference type="EMBL" id="OJJ58252.1"/>
    </source>
</evidence>
<dbReference type="InterPro" id="IPR011051">
    <property type="entry name" value="RmlC_Cupin_sf"/>
</dbReference>
<dbReference type="SUPFAM" id="SSF51182">
    <property type="entry name" value="RmlC-like cupins"/>
    <property type="match status" value="1"/>
</dbReference>
<dbReference type="Gene3D" id="2.60.120.10">
    <property type="entry name" value="Jelly Rolls"/>
    <property type="match status" value="1"/>
</dbReference>